<dbReference type="EC" id="5.1.3.1" evidence="3"/>
<keyword evidence="2 3" id="KW-0413">Isomerase</keyword>
<evidence type="ECO:0000313" key="3">
    <source>
        <dbReference type="EMBL" id="WWX25126.1"/>
    </source>
</evidence>
<gene>
    <name evidence="3" type="ORF">V8247_07650</name>
</gene>
<dbReference type="SUPFAM" id="SSF51366">
    <property type="entry name" value="Ribulose-phoshate binding barrel"/>
    <property type="match status" value="1"/>
</dbReference>
<dbReference type="PANTHER" id="PTHR11749">
    <property type="entry name" value="RIBULOSE-5-PHOSPHATE-3-EPIMERASE"/>
    <property type="match status" value="1"/>
</dbReference>
<dbReference type="Pfam" id="PF00834">
    <property type="entry name" value="Ribul_P_3_epim"/>
    <property type="match status" value="1"/>
</dbReference>
<reference evidence="3 4" key="1">
    <citation type="submission" date="2024-03" db="EMBL/GenBank/DDBJ databases">
        <title>A Dehalogenimonas Isolated from Estuarine Sediments Dihaloeliminates Chlorinated Alkanes.</title>
        <authorList>
            <person name="Yang Y."/>
            <person name="Wang H."/>
        </authorList>
    </citation>
    <scope>NUCLEOTIDE SEQUENCE [LARGE SCALE GENOMIC DNA]</scope>
    <source>
        <strain evidence="3 4">W</strain>
    </source>
</reference>
<sequence length="216" mass="23241">MGKIRIVPAILTDDSVALKTMAYMIKDVADWVQVDIMDGEFVPSHSINWQEVKATQMPFEWEAHLMVMEPGDFISGFKSAGAQRIIFHFEATHDPTGVITAAREQGVGIGMAINPETTVTQVAGLLPLLDSVLLLSVHPGFYGAEYIPEVLDKVGQLRTLVPDISISIDGGIKEDNILEVAASGVNDICVGSGIFRADDPAAAYLKFQGILDAASL</sequence>
<dbReference type="Proteomes" id="UP001375370">
    <property type="component" value="Chromosome"/>
</dbReference>
<proteinExistence type="predicted"/>
<organism evidence="3 4">
    <name type="scientific">Candidatus Dehalogenimonas loeffleri</name>
    <dbReference type="NCBI Taxonomy" id="3127115"/>
    <lineage>
        <taxon>Bacteria</taxon>
        <taxon>Bacillati</taxon>
        <taxon>Chloroflexota</taxon>
        <taxon>Dehalococcoidia</taxon>
        <taxon>Dehalococcoidales</taxon>
        <taxon>Dehalococcoidaceae</taxon>
        <taxon>Dehalogenimonas</taxon>
    </lineage>
</organism>
<dbReference type="EMBL" id="CP146612">
    <property type="protein sequence ID" value="WWX25126.1"/>
    <property type="molecule type" value="Genomic_DNA"/>
</dbReference>
<evidence type="ECO:0000256" key="1">
    <source>
        <dbReference type="ARBA" id="ARBA00022723"/>
    </source>
</evidence>
<name>A0ABZ2J7K1_9CHLR</name>
<keyword evidence="4" id="KW-1185">Reference proteome</keyword>
<evidence type="ECO:0000313" key="4">
    <source>
        <dbReference type="Proteomes" id="UP001375370"/>
    </source>
</evidence>
<dbReference type="Gene3D" id="3.20.20.70">
    <property type="entry name" value="Aldolase class I"/>
    <property type="match status" value="1"/>
</dbReference>
<dbReference type="InterPro" id="IPR011060">
    <property type="entry name" value="RibuloseP-bd_barrel"/>
</dbReference>
<dbReference type="InterPro" id="IPR013785">
    <property type="entry name" value="Aldolase_TIM"/>
</dbReference>
<keyword evidence="1" id="KW-0479">Metal-binding</keyword>
<evidence type="ECO:0000256" key="2">
    <source>
        <dbReference type="ARBA" id="ARBA00023235"/>
    </source>
</evidence>
<dbReference type="InterPro" id="IPR000056">
    <property type="entry name" value="Ribul_P_3_epim-like"/>
</dbReference>
<dbReference type="GO" id="GO:0004750">
    <property type="term" value="F:D-ribulose-phosphate 3-epimerase activity"/>
    <property type="evidence" value="ECO:0007669"/>
    <property type="project" value="UniProtKB-EC"/>
</dbReference>
<protein>
    <submittedName>
        <fullName evidence="3">Ribulose-phosphate 3-epimerase</fullName>
        <ecNumber evidence="3">5.1.3.1</ecNumber>
    </submittedName>
</protein>
<accession>A0ABZ2J7K1</accession>
<dbReference type="RefSeq" id="WP_338737266.1">
    <property type="nucleotide sequence ID" value="NZ_CP146612.1"/>
</dbReference>
<dbReference type="NCBIfam" id="NF004076">
    <property type="entry name" value="PRK05581.1-4"/>
    <property type="match status" value="1"/>
</dbReference>